<sequence>MEVKNAVISIALVALLPLVACHPSYWARTYRTAASGKCTEHPQFGYGPHSQRVFDDKATSYALSMDGQPKAELCPGTAYNLEVTFKSRRELLITSSAGMIKPTKDGNSDCPNRVVINDVLNGASFTLTAPCHIPEGGVKVEVTSADFSDLNYKYSSVTFHKGDVCGPLPAHCPAAAAEGGHEF</sequence>
<name>A0A7S0S7V9_9CHLO</name>
<keyword evidence="1" id="KW-0732">Signal</keyword>
<protein>
    <recommendedName>
        <fullName evidence="3">MD-2-related lipid-recognition domain-containing protein</fullName>
    </recommendedName>
</protein>
<proteinExistence type="predicted"/>
<evidence type="ECO:0000256" key="1">
    <source>
        <dbReference type="SAM" id="SignalP"/>
    </source>
</evidence>
<accession>A0A7S0S7V9</accession>
<feature type="chain" id="PRO_5031527713" description="MD-2-related lipid-recognition domain-containing protein" evidence="1">
    <location>
        <begin position="22"/>
        <end position="183"/>
    </location>
</feature>
<evidence type="ECO:0000313" key="2">
    <source>
        <dbReference type="EMBL" id="CAD8697234.1"/>
    </source>
</evidence>
<reference evidence="2" key="1">
    <citation type="submission" date="2021-01" db="EMBL/GenBank/DDBJ databases">
        <authorList>
            <person name="Corre E."/>
            <person name="Pelletier E."/>
            <person name="Niang G."/>
            <person name="Scheremetjew M."/>
            <person name="Finn R."/>
            <person name="Kale V."/>
            <person name="Holt S."/>
            <person name="Cochrane G."/>
            <person name="Meng A."/>
            <person name="Brown T."/>
            <person name="Cohen L."/>
        </authorList>
    </citation>
    <scope>NUCLEOTIDE SEQUENCE</scope>
    <source>
        <strain evidence="2">SAG 11-49</strain>
    </source>
</reference>
<gene>
    <name evidence="2" type="ORF">CLEI1391_LOCUS21421</name>
</gene>
<organism evidence="2">
    <name type="scientific">Chlamydomonas leiostraca</name>
    <dbReference type="NCBI Taxonomy" id="1034604"/>
    <lineage>
        <taxon>Eukaryota</taxon>
        <taxon>Viridiplantae</taxon>
        <taxon>Chlorophyta</taxon>
        <taxon>core chlorophytes</taxon>
        <taxon>Chlorophyceae</taxon>
        <taxon>CS clade</taxon>
        <taxon>Chlamydomonadales</taxon>
        <taxon>Chlamydomonadaceae</taxon>
        <taxon>Chlamydomonas</taxon>
    </lineage>
</organism>
<dbReference type="AlphaFoldDB" id="A0A7S0S7V9"/>
<evidence type="ECO:0008006" key="3">
    <source>
        <dbReference type="Google" id="ProtNLM"/>
    </source>
</evidence>
<dbReference type="EMBL" id="HBFB01038045">
    <property type="protein sequence ID" value="CAD8697234.1"/>
    <property type="molecule type" value="Transcribed_RNA"/>
</dbReference>
<feature type="signal peptide" evidence="1">
    <location>
        <begin position="1"/>
        <end position="21"/>
    </location>
</feature>